<dbReference type="PANTHER" id="PTHR23148">
    <property type="entry name" value="SERINE/ARGININE REGULATED NUCLEAR MATRIX PROTEIN"/>
    <property type="match status" value="1"/>
</dbReference>
<dbReference type="InterPro" id="IPR052225">
    <property type="entry name" value="Ser/Arg_repetitive_matrix"/>
</dbReference>
<dbReference type="AlphaFoldDB" id="Q6BPA6"/>
<dbReference type="InterPro" id="IPR002483">
    <property type="entry name" value="PWI_dom"/>
</dbReference>
<dbReference type="STRING" id="284592.Q6BPA6"/>
<keyword evidence="9" id="KW-1185">Reference proteome</keyword>
<dbReference type="KEGG" id="dha:DEHA2E15158g"/>
<dbReference type="SMART" id="SM00311">
    <property type="entry name" value="PWI"/>
    <property type="match status" value="1"/>
</dbReference>
<feature type="compositionally biased region" description="Basic and acidic residues" evidence="6">
    <location>
        <begin position="158"/>
        <end position="174"/>
    </location>
</feature>
<organism evidence="8 9">
    <name type="scientific">Debaryomyces hansenii (strain ATCC 36239 / CBS 767 / BCRC 21394 / JCM 1990 / NBRC 0083 / IGC 2968)</name>
    <name type="common">Yeast</name>
    <name type="synonym">Torulaspora hansenii</name>
    <dbReference type="NCBI Taxonomy" id="284592"/>
    <lineage>
        <taxon>Eukaryota</taxon>
        <taxon>Fungi</taxon>
        <taxon>Dikarya</taxon>
        <taxon>Ascomycota</taxon>
        <taxon>Saccharomycotina</taxon>
        <taxon>Pichiomycetes</taxon>
        <taxon>Debaryomycetaceae</taxon>
        <taxon>Debaryomyces</taxon>
    </lineage>
</organism>
<dbReference type="Proteomes" id="UP000000599">
    <property type="component" value="Chromosome E"/>
</dbReference>
<dbReference type="InterPro" id="IPR036483">
    <property type="entry name" value="PWI_dom_sf"/>
</dbReference>
<feature type="compositionally biased region" description="Basic and acidic residues" evidence="6">
    <location>
        <begin position="126"/>
        <end position="140"/>
    </location>
</feature>
<proteinExistence type="inferred from homology"/>
<accession>Q6BPA6</accession>
<protein>
    <recommendedName>
        <fullName evidence="2">U1 small nuclear ribonucleoprotein component SNU71</fullName>
    </recommendedName>
</protein>
<gene>
    <name evidence="8" type="ordered locus">DEHA2E15158g</name>
</gene>
<keyword evidence="4" id="KW-0747">Spliceosome</keyword>
<dbReference type="Gene3D" id="1.20.1390.10">
    <property type="entry name" value="PWI domain"/>
    <property type="match status" value="1"/>
</dbReference>
<dbReference type="VEuPathDB" id="FungiDB:DEHA2E15158g"/>
<evidence type="ECO:0000259" key="7">
    <source>
        <dbReference type="PROSITE" id="PS51025"/>
    </source>
</evidence>
<dbReference type="GeneID" id="2902596"/>
<comment type="function">
    <text evidence="5">Component of the U1 snRNP particle, which recognizes and binds the 5'-splice site of pre-mRNA. Together with other non-snRNP factors, U1 snRNP forms the spliceosomal commitment complex, that targets pre-mRNA to the splicing pathway.</text>
</comment>
<dbReference type="Pfam" id="PF01480">
    <property type="entry name" value="PWI"/>
    <property type="match status" value="1"/>
</dbReference>
<evidence type="ECO:0000256" key="3">
    <source>
        <dbReference type="ARBA" id="ARBA00022664"/>
    </source>
</evidence>
<feature type="domain" description="PWI" evidence="7">
    <location>
        <begin position="23"/>
        <end position="122"/>
    </location>
</feature>
<comment type="similarity">
    <text evidence="1">Belongs to the SNU71 family.</text>
</comment>
<dbReference type="RefSeq" id="XP_459964.1">
    <property type="nucleotide sequence ID" value="XM_459964.1"/>
</dbReference>
<dbReference type="OMA" id="DRDESIY"/>
<reference evidence="8 9" key="1">
    <citation type="journal article" date="2004" name="Nature">
        <title>Genome evolution in yeasts.</title>
        <authorList>
            <consortium name="Genolevures"/>
            <person name="Dujon B."/>
            <person name="Sherman D."/>
            <person name="Fischer G."/>
            <person name="Durrens P."/>
            <person name="Casaregola S."/>
            <person name="Lafontaine I."/>
            <person name="de Montigny J."/>
            <person name="Marck C."/>
            <person name="Neuveglise C."/>
            <person name="Talla E."/>
            <person name="Goffard N."/>
            <person name="Frangeul L."/>
            <person name="Aigle M."/>
            <person name="Anthouard V."/>
            <person name="Babour A."/>
            <person name="Barbe V."/>
            <person name="Barnay S."/>
            <person name="Blanchin S."/>
            <person name="Beckerich J.M."/>
            <person name="Beyne E."/>
            <person name="Bleykasten C."/>
            <person name="Boisrame A."/>
            <person name="Boyer J."/>
            <person name="Cattolico L."/>
            <person name="Confanioleri F."/>
            <person name="de Daruvar A."/>
            <person name="Despons L."/>
            <person name="Fabre E."/>
            <person name="Fairhead C."/>
            <person name="Ferry-Dumazet H."/>
            <person name="Groppi A."/>
            <person name="Hantraye F."/>
            <person name="Hennequin C."/>
            <person name="Jauniaux N."/>
            <person name="Joyet P."/>
            <person name="Kachouri R."/>
            <person name="Kerrest A."/>
            <person name="Koszul R."/>
            <person name="Lemaire M."/>
            <person name="Lesur I."/>
            <person name="Ma L."/>
            <person name="Muller H."/>
            <person name="Nicaud J.M."/>
            <person name="Nikolski M."/>
            <person name="Oztas S."/>
            <person name="Ozier-Kalogeropoulos O."/>
            <person name="Pellenz S."/>
            <person name="Potier S."/>
            <person name="Richard G.F."/>
            <person name="Straub M.L."/>
            <person name="Suleau A."/>
            <person name="Swennene D."/>
            <person name="Tekaia F."/>
            <person name="Wesolowski-Louvel M."/>
            <person name="Westhof E."/>
            <person name="Wirth B."/>
            <person name="Zeniou-Meyer M."/>
            <person name="Zivanovic I."/>
            <person name="Bolotin-Fukuhara M."/>
            <person name="Thierry A."/>
            <person name="Bouchier C."/>
            <person name="Caudron B."/>
            <person name="Scarpelli C."/>
            <person name="Gaillardin C."/>
            <person name="Weissenbach J."/>
            <person name="Wincker P."/>
            <person name="Souciet J.L."/>
        </authorList>
    </citation>
    <scope>NUCLEOTIDE SEQUENCE [LARGE SCALE GENOMIC DNA]</scope>
    <source>
        <strain evidence="9">ATCC 36239 / CBS 767 / BCRC 21394 / JCM 1990 / NBRC 0083 / IGC 2968</strain>
    </source>
</reference>
<keyword evidence="4" id="KW-0508">mRNA splicing</keyword>
<evidence type="ECO:0000313" key="9">
    <source>
        <dbReference type="Proteomes" id="UP000000599"/>
    </source>
</evidence>
<name>Q6BPA6_DEBHA</name>
<dbReference type="HOGENOM" id="CLU_095039_1_0_1"/>
<dbReference type="InParanoid" id="Q6BPA6"/>
<evidence type="ECO:0000313" key="8">
    <source>
        <dbReference type="EMBL" id="CAG88210.1"/>
    </source>
</evidence>
<evidence type="ECO:0000256" key="2">
    <source>
        <dbReference type="ARBA" id="ARBA00014280"/>
    </source>
</evidence>
<dbReference type="GO" id="GO:0005681">
    <property type="term" value="C:spliceosomal complex"/>
    <property type="evidence" value="ECO:0007669"/>
    <property type="project" value="UniProtKB-KW"/>
</dbReference>
<evidence type="ECO:0000256" key="1">
    <source>
        <dbReference type="ARBA" id="ARBA00005544"/>
    </source>
</evidence>
<feature type="region of interest" description="Disordered" evidence="6">
    <location>
        <begin position="126"/>
        <end position="228"/>
    </location>
</feature>
<dbReference type="GO" id="GO:0003723">
    <property type="term" value="F:RNA binding"/>
    <property type="evidence" value="ECO:0007669"/>
    <property type="project" value="TreeGrafter"/>
</dbReference>
<feature type="compositionally biased region" description="Basic and acidic residues" evidence="6">
    <location>
        <begin position="188"/>
        <end position="228"/>
    </location>
</feature>
<dbReference type="EMBL" id="CR382137">
    <property type="protein sequence ID" value="CAG88210.1"/>
    <property type="molecule type" value="Genomic_DNA"/>
</dbReference>
<sequence length="228" mass="26530">MSYRVQRVDDEFVSNKNKKDKAGVKYPKKFSKKVNMGKVNFAVVEKWIGDTLNEQLPDDDVVIDYVGELLQAEDEPDIKMIHLQMQDFLGQEQAMKFCETLWDLLMSAQDDPDGIPAQLLEQRRKEYEADVDSGKVEKPKTNYNRSGAGQNTLMDAKTNGDKGRSYKDKGRSDMKNTSGQNRRHYRNTRNDRDMDPQDIRASKNTGYRDDKQDRSYKRSDNRENDNRK</sequence>
<dbReference type="GO" id="GO:0048024">
    <property type="term" value="P:regulation of mRNA splicing, via spliceosome"/>
    <property type="evidence" value="ECO:0007669"/>
    <property type="project" value="TreeGrafter"/>
</dbReference>
<dbReference type="GO" id="GO:0006397">
    <property type="term" value="P:mRNA processing"/>
    <property type="evidence" value="ECO:0007669"/>
    <property type="project" value="UniProtKB-KW"/>
</dbReference>
<evidence type="ECO:0000256" key="5">
    <source>
        <dbReference type="ARBA" id="ARBA00025004"/>
    </source>
</evidence>
<evidence type="ECO:0000256" key="6">
    <source>
        <dbReference type="SAM" id="MobiDB-lite"/>
    </source>
</evidence>
<dbReference type="eggNOG" id="KOG2146">
    <property type="taxonomic scope" value="Eukaryota"/>
</dbReference>
<keyword evidence="3" id="KW-0507">mRNA processing</keyword>
<evidence type="ECO:0000256" key="4">
    <source>
        <dbReference type="ARBA" id="ARBA00022728"/>
    </source>
</evidence>
<feature type="compositionally biased region" description="Polar residues" evidence="6">
    <location>
        <begin position="141"/>
        <end position="153"/>
    </location>
</feature>
<dbReference type="PANTHER" id="PTHR23148:SF0">
    <property type="entry name" value="SERINE_ARGININE REPETITIVE MATRIX PROTEIN 1"/>
    <property type="match status" value="1"/>
</dbReference>
<dbReference type="PROSITE" id="PS51025">
    <property type="entry name" value="PWI"/>
    <property type="match status" value="1"/>
</dbReference>
<dbReference type="OrthoDB" id="163257at2759"/>
<dbReference type="SUPFAM" id="SSF101233">
    <property type="entry name" value="PWI domain"/>
    <property type="match status" value="1"/>
</dbReference>